<dbReference type="RefSeq" id="WP_123826172.1">
    <property type="nucleotide sequence ID" value="NZ_RKMF01000015.1"/>
</dbReference>
<dbReference type="OrthoDB" id="4808261at2"/>
<dbReference type="EMBL" id="RKMF01000015">
    <property type="protein sequence ID" value="ROZ62040.1"/>
    <property type="molecule type" value="Genomic_DNA"/>
</dbReference>
<dbReference type="Proteomes" id="UP000270616">
    <property type="component" value="Unassembled WGS sequence"/>
</dbReference>
<gene>
    <name evidence="1" type="ORF">EDL96_11270</name>
</gene>
<name>A0A3N3ZMS3_9MICC</name>
<evidence type="ECO:0008006" key="3">
    <source>
        <dbReference type="Google" id="ProtNLM"/>
    </source>
</evidence>
<comment type="caution">
    <text evidence="1">The sequence shown here is derived from an EMBL/GenBank/DDBJ whole genome shotgun (WGS) entry which is preliminary data.</text>
</comment>
<organism evidence="1 2">
    <name type="scientific">Kocuria soli</name>
    <dbReference type="NCBI Taxonomy" id="2485125"/>
    <lineage>
        <taxon>Bacteria</taxon>
        <taxon>Bacillati</taxon>
        <taxon>Actinomycetota</taxon>
        <taxon>Actinomycetes</taxon>
        <taxon>Micrococcales</taxon>
        <taxon>Micrococcaceae</taxon>
        <taxon>Kocuria</taxon>
    </lineage>
</organism>
<evidence type="ECO:0000313" key="1">
    <source>
        <dbReference type="EMBL" id="ROZ62040.1"/>
    </source>
</evidence>
<reference evidence="1 2" key="1">
    <citation type="submission" date="2018-10" db="EMBL/GenBank/DDBJ databases">
        <title>Kocuria sp. M5W7-7, whole genome shotgun sequence.</title>
        <authorList>
            <person name="Tuo L."/>
        </authorList>
    </citation>
    <scope>NUCLEOTIDE SEQUENCE [LARGE SCALE GENOMIC DNA]</scope>
    <source>
        <strain evidence="1 2">M5W7-7</strain>
    </source>
</reference>
<evidence type="ECO:0000313" key="2">
    <source>
        <dbReference type="Proteomes" id="UP000270616"/>
    </source>
</evidence>
<accession>A0A3N3ZMS3</accession>
<protein>
    <recommendedName>
        <fullName evidence="3">Dehydrogenase</fullName>
    </recommendedName>
</protein>
<proteinExistence type="predicted"/>
<sequence length="164" mass="18277">MSFFSEHIAARRDEKELGRGAWRRAHDRFRRGLDRFHQVLEQFQDPAVLDAVVPVANELADLLPRVRGLCSRLQTLAPADTEDIPPSEGGWLHDVHRELSRAGNDLAQAAEALAMARFHGQGTATDSSQRPDAARLRPDAIARRAAAVAERVDRAEQLFTLHDS</sequence>
<keyword evidence="2" id="KW-1185">Reference proteome</keyword>
<dbReference type="AlphaFoldDB" id="A0A3N3ZMS3"/>